<proteinExistence type="predicted"/>
<dbReference type="Proteomes" id="UP000014760">
    <property type="component" value="Unassembled WGS sequence"/>
</dbReference>
<dbReference type="EnsemblMetazoa" id="CapteT207949">
    <property type="protein sequence ID" value="CapteP207949"/>
    <property type="gene ID" value="CapteG207949"/>
</dbReference>
<dbReference type="EMBL" id="KB309657">
    <property type="protein sequence ID" value="ELT93694.1"/>
    <property type="molecule type" value="Genomic_DNA"/>
</dbReference>
<organism evidence="1">
    <name type="scientific">Capitella teleta</name>
    <name type="common">Polychaete worm</name>
    <dbReference type="NCBI Taxonomy" id="283909"/>
    <lineage>
        <taxon>Eukaryota</taxon>
        <taxon>Metazoa</taxon>
        <taxon>Spiralia</taxon>
        <taxon>Lophotrochozoa</taxon>
        <taxon>Annelida</taxon>
        <taxon>Polychaeta</taxon>
        <taxon>Sedentaria</taxon>
        <taxon>Scolecida</taxon>
        <taxon>Capitellidae</taxon>
        <taxon>Capitella</taxon>
    </lineage>
</organism>
<gene>
    <name evidence="1" type="ORF">CAPTEDRAFT_207949</name>
</gene>
<dbReference type="HOGENOM" id="CLU_1403673_0_0_1"/>
<reference evidence="1 3" key="2">
    <citation type="journal article" date="2013" name="Nature">
        <title>Insights into bilaterian evolution from three spiralian genomes.</title>
        <authorList>
            <person name="Simakov O."/>
            <person name="Marletaz F."/>
            <person name="Cho S.J."/>
            <person name="Edsinger-Gonzales E."/>
            <person name="Havlak P."/>
            <person name="Hellsten U."/>
            <person name="Kuo D.H."/>
            <person name="Larsson T."/>
            <person name="Lv J."/>
            <person name="Arendt D."/>
            <person name="Savage R."/>
            <person name="Osoegawa K."/>
            <person name="de Jong P."/>
            <person name="Grimwood J."/>
            <person name="Chapman J.A."/>
            <person name="Shapiro H."/>
            <person name="Aerts A."/>
            <person name="Otillar R.P."/>
            <person name="Terry A.Y."/>
            <person name="Boore J.L."/>
            <person name="Grigoriev I.V."/>
            <person name="Lindberg D.R."/>
            <person name="Seaver E.C."/>
            <person name="Weisblat D.A."/>
            <person name="Putnam N.H."/>
            <person name="Rokhsar D.S."/>
        </authorList>
    </citation>
    <scope>NUCLEOTIDE SEQUENCE</scope>
    <source>
        <strain evidence="1 3">I ESC-2004</strain>
    </source>
</reference>
<dbReference type="EMBL" id="AMQN01012646">
    <property type="status" value="NOT_ANNOTATED_CDS"/>
    <property type="molecule type" value="Genomic_DNA"/>
</dbReference>
<evidence type="ECO:0000313" key="1">
    <source>
        <dbReference type="EMBL" id="ELT93694.1"/>
    </source>
</evidence>
<name>R7TJ05_CAPTE</name>
<reference evidence="3" key="1">
    <citation type="submission" date="2012-12" db="EMBL/GenBank/DDBJ databases">
        <authorList>
            <person name="Hellsten U."/>
            <person name="Grimwood J."/>
            <person name="Chapman J.A."/>
            <person name="Shapiro H."/>
            <person name="Aerts A."/>
            <person name="Otillar R.P."/>
            <person name="Terry A.Y."/>
            <person name="Boore J.L."/>
            <person name="Simakov O."/>
            <person name="Marletaz F."/>
            <person name="Cho S.-J."/>
            <person name="Edsinger-Gonzales E."/>
            <person name="Havlak P."/>
            <person name="Kuo D.-H."/>
            <person name="Larsson T."/>
            <person name="Lv J."/>
            <person name="Arendt D."/>
            <person name="Savage R."/>
            <person name="Osoegawa K."/>
            <person name="de Jong P."/>
            <person name="Lindberg D.R."/>
            <person name="Seaver E.C."/>
            <person name="Weisblat D.A."/>
            <person name="Putnam N.H."/>
            <person name="Grigoriev I.V."/>
            <person name="Rokhsar D.S."/>
        </authorList>
    </citation>
    <scope>NUCLEOTIDE SEQUENCE</scope>
    <source>
        <strain evidence="3">I ESC-2004</strain>
    </source>
</reference>
<dbReference type="AlphaFoldDB" id="R7TJ05"/>
<evidence type="ECO:0000313" key="3">
    <source>
        <dbReference type="Proteomes" id="UP000014760"/>
    </source>
</evidence>
<evidence type="ECO:0000313" key="2">
    <source>
        <dbReference type="EnsemblMetazoa" id="CapteP207949"/>
    </source>
</evidence>
<accession>R7TJ05</accession>
<sequence length="194" mass="21916">MAKSNGDKYQIMKGNGCITAKQSVQRAITSQESDTYGRRPLSQHVMWGLDNNVSQKALYVHFARRHLRGVVVSIGYKQRSAFALLVKRAKEAFLLTKGSCCFITQFGNHLSLWESPILAKWLLFAAREKGSERMQERSLTSILQLSQPKEERVEQVLPAVEPSSPARPSTKSVICANGQRKDIMKQQSMRIHLN</sequence>
<protein>
    <submittedName>
        <fullName evidence="1 2">Uncharacterized protein</fullName>
    </submittedName>
</protein>
<keyword evidence="3" id="KW-1185">Reference proteome</keyword>
<reference evidence="2" key="3">
    <citation type="submission" date="2015-06" db="UniProtKB">
        <authorList>
            <consortium name="EnsemblMetazoa"/>
        </authorList>
    </citation>
    <scope>IDENTIFICATION</scope>
</reference>